<evidence type="ECO:0000259" key="2">
    <source>
        <dbReference type="Pfam" id="PF17678"/>
    </source>
</evidence>
<dbReference type="GO" id="GO:0006516">
    <property type="term" value="P:glycoprotein catabolic process"/>
    <property type="evidence" value="ECO:0007669"/>
    <property type="project" value="TreeGrafter"/>
</dbReference>
<feature type="domain" description="Glycosyl hydrolase family 92 N-terminal" evidence="2">
    <location>
        <begin position="56"/>
        <end position="281"/>
    </location>
</feature>
<dbReference type="PANTHER" id="PTHR12143:SF43">
    <property type="entry name" value="PUTATIVE-RELATED"/>
    <property type="match status" value="1"/>
</dbReference>
<dbReference type="STRING" id="2282107.A0A286UIG4"/>
<evidence type="ECO:0000259" key="1">
    <source>
        <dbReference type="Pfam" id="PF07971"/>
    </source>
</evidence>
<dbReference type="NCBIfam" id="TIGR01180">
    <property type="entry name" value="aman2_put"/>
    <property type="match status" value="1"/>
</dbReference>
<dbReference type="GO" id="GO:0005634">
    <property type="term" value="C:nucleus"/>
    <property type="evidence" value="ECO:0007669"/>
    <property type="project" value="TreeGrafter"/>
</dbReference>
<dbReference type="OrthoDB" id="449263at2759"/>
<dbReference type="InParanoid" id="A0A286UIG4"/>
<dbReference type="InterPro" id="IPR041371">
    <property type="entry name" value="GH92_N"/>
</dbReference>
<dbReference type="GO" id="GO:0005829">
    <property type="term" value="C:cytosol"/>
    <property type="evidence" value="ECO:0007669"/>
    <property type="project" value="TreeGrafter"/>
</dbReference>
<comment type="caution">
    <text evidence="3">The sequence shown here is derived from an EMBL/GenBank/DDBJ whole genome shotgun (WGS) entry which is preliminary data.</text>
</comment>
<dbReference type="GO" id="GO:0005975">
    <property type="term" value="P:carbohydrate metabolic process"/>
    <property type="evidence" value="ECO:0007669"/>
    <property type="project" value="InterPro"/>
</dbReference>
<name>A0A286UIG4_9AGAM</name>
<dbReference type="InterPro" id="IPR012939">
    <property type="entry name" value="Glyco_hydro_92"/>
</dbReference>
<dbReference type="Gene3D" id="3.30.2080.10">
    <property type="entry name" value="GH92 mannosidase domain"/>
    <property type="match status" value="1"/>
</dbReference>
<accession>A0A286UIG4</accession>
<organism evidence="3 4">
    <name type="scientific">Pyrrhoderma noxium</name>
    <dbReference type="NCBI Taxonomy" id="2282107"/>
    <lineage>
        <taxon>Eukaryota</taxon>
        <taxon>Fungi</taxon>
        <taxon>Dikarya</taxon>
        <taxon>Basidiomycota</taxon>
        <taxon>Agaricomycotina</taxon>
        <taxon>Agaricomycetes</taxon>
        <taxon>Hymenochaetales</taxon>
        <taxon>Hymenochaetaceae</taxon>
        <taxon>Pyrrhoderma</taxon>
    </lineage>
</organism>
<evidence type="ECO:0000313" key="3">
    <source>
        <dbReference type="EMBL" id="PAV19264.1"/>
    </source>
</evidence>
<dbReference type="Pfam" id="PF07971">
    <property type="entry name" value="Glyco_hydro_92"/>
    <property type="match status" value="1"/>
</dbReference>
<dbReference type="Pfam" id="PF17678">
    <property type="entry name" value="Glyco_hydro_92N"/>
    <property type="match status" value="1"/>
</dbReference>
<dbReference type="Gene3D" id="1.20.1610.10">
    <property type="entry name" value="alpha-1,2-mannosidases domains"/>
    <property type="match status" value="1"/>
</dbReference>
<proteinExistence type="predicted"/>
<reference evidence="3 4" key="1">
    <citation type="journal article" date="2017" name="Mol. Ecol.">
        <title>Comparative and population genomic landscape of Phellinus noxius: A hypervariable fungus causing root rot in trees.</title>
        <authorList>
            <person name="Chung C.L."/>
            <person name="Lee T.J."/>
            <person name="Akiba M."/>
            <person name="Lee H.H."/>
            <person name="Kuo T.H."/>
            <person name="Liu D."/>
            <person name="Ke H.M."/>
            <person name="Yokoi T."/>
            <person name="Roa M.B."/>
            <person name="Lu M.J."/>
            <person name="Chang Y.Y."/>
            <person name="Ann P.J."/>
            <person name="Tsai J.N."/>
            <person name="Chen C.Y."/>
            <person name="Tzean S.S."/>
            <person name="Ota Y."/>
            <person name="Hattori T."/>
            <person name="Sahashi N."/>
            <person name="Liou R.F."/>
            <person name="Kikuchi T."/>
            <person name="Tsai I.J."/>
        </authorList>
    </citation>
    <scope>NUCLEOTIDE SEQUENCE [LARGE SCALE GENOMIC DNA]</scope>
    <source>
        <strain evidence="3 4">FFPRI411160</strain>
    </source>
</reference>
<keyword evidence="3" id="KW-0378">Hydrolase</keyword>
<dbReference type="InterPro" id="IPR050883">
    <property type="entry name" value="PNGase"/>
</dbReference>
<dbReference type="InterPro" id="IPR005887">
    <property type="entry name" value="GH92_a_mannosidase_put"/>
</dbReference>
<keyword evidence="4" id="KW-1185">Reference proteome</keyword>
<sequence>MGPLSRRSKSFLAVLAVISIGITLYFRATVYSLSFTNSSGASRVIPPAVLGDVTNLVNVFIGTTNGGHVFPGATLPHGMVKAGMDTDSPGNHAGYDADPRYNVTGFSQLHDDGTGGNIPLSNFKLFPLTHCSNFTSCPALLGLRKVPRRFKYALADFEPGGGAPLGGGVTDDEGSPGYFSTNLSTGVRVELTVSRRTALHRYTFPTREEATEYGILLDENIEWRPRIVVDVTNDGMHSGHLLELDINPETGRVTGGATFTASFGSGKYDAFVCVDFRSNEHPSTTLTPDQYGIRGVVLARVGVSLISSSQACRNAEKEIPEFDFSRVRETARTEWNELLSRFDIDAERNQREDAVLFYSSLYRSHIVPADYSGENPKWNSSEPYYDSLYCNWDTYRTLFPLMSLHDPITYSKIVRSFIDIQRNEGWLPECRGATLQQFIQGGSSGDPILSEFYVKFQKYTEMLNISSEALYSALLKDAEEQPERWDLMGRQANLWKQYGYIPSGEMSKGGLNTRQVSRTLEYSFDDFTIAQVAKAMGKLDDWNKYANRSRGFEWVWNPNTNIQDENGQVIEGIRGFMQPRYAKNDSFGYTDPRHCSVHDPRHSSCFLDSGKKDGFYEGGPIVYSQYVPHDTARLIELQGGRDAFIRRLDFIFEKGYFDSTNEPSQQIPFMYHYANRPGLSTERSREVLSQSYNTSVYGLPGNDDSGAMGSYVAFNMLGLYPLPATKEFLISSPFFKSVKIRNPLLGTTTTISTRGLQRNLTDEGRNIYVKSIKVNGNLWKSNCFISWEVFEKGGVVELELTNDRTQICGKDDGSLPPSLSTGRYGKLD</sequence>
<gene>
    <name evidence="3" type="ORF">PNOK_0419700</name>
</gene>
<dbReference type="GO" id="GO:0030246">
    <property type="term" value="F:carbohydrate binding"/>
    <property type="evidence" value="ECO:0007669"/>
    <property type="project" value="InterPro"/>
</dbReference>
<dbReference type="SUPFAM" id="SSF48208">
    <property type="entry name" value="Six-hairpin glycosidases"/>
    <property type="match status" value="1"/>
</dbReference>
<protein>
    <submittedName>
        <fullName evidence="3">Glycoside hydrolase family 92</fullName>
    </submittedName>
</protein>
<dbReference type="InterPro" id="IPR014718">
    <property type="entry name" value="GH-type_carb-bd"/>
</dbReference>
<dbReference type="InterPro" id="IPR008928">
    <property type="entry name" value="6-hairpin_glycosidase_sf"/>
</dbReference>
<dbReference type="EMBL" id="NBII01000004">
    <property type="protein sequence ID" value="PAV19264.1"/>
    <property type="molecule type" value="Genomic_DNA"/>
</dbReference>
<dbReference type="GO" id="GO:0000224">
    <property type="term" value="F:peptide-N4-(N-acetyl-beta-glucosaminyl)asparagine amidase activity"/>
    <property type="evidence" value="ECO:0007669"/>
    <property type="project" value="TreeGrafter"/>
</dbReference>
<dbReference type="Proteomes" id="UP000217199">
    <property type="component" value="Unassembled WGS sequence"/>
</dbReference>
<feature type="domain" description="Glycosyl hydrolase family 92" evidence="1">
    <location>
        <begin position="310"/>
        <end position="801"/>
    </location>
</feature>
<dbReference type="AlphaFoldDB" id="A0A286UIG4"/>
<dbReference type="Gene3D" id="1.20.1050.60">
    <property type="entry name" value="alpha-1,2-mannosidase"/>
    <property type="match status" value="1"/>
</dbReference>
<dbReference type="PANTHER" id="PTHR12143">
    <property type="entry name" value="PEPTIDE N-GLYCANASE PNGASE -RELATED"/>
    <property type="match status" value="1"/>
</dbReference>
<dbReference type="Gene3D" id="2.70.98.10">
    <property type="match status" value="1"/>
</dbReference>
<evidence type="ECO:0000313" key="4">
    <source>
        <dbReference type="Proteomes" id="UP000217199"/>
    </source>
</evidence>